<dbReference type="EnsemblMetazoa" id="CapteT224567">
    <property type="protein sequence ID" value="CapteP224567"/>
    <property type="gene ID" value="CapteG224567"/>
</dbReference>
<feature type="transmembrane region" description="Helical" evidence="6">
    <location>
        <begin position="72"/>
        <end position="91"/>
    </location>
</feature>
<name>R7V9Y7_CAPTE</name>
<evidence type="ECO:0000313" key="7">
    <source>
        <dbReference type="EMBL" id="ELU15414.1"/>
    </source>
</evidence>
<dbReference type="GO" id="GO:0016020">
    <property type="term" value="C:membrane"/>
    <property type="evidence" value="ECO:0007669"/>
    <property type="project" value="UniProtKB-SubCell"/>
</dbReference>
<dbReference type="FunCoup" id="R7V9Y7">
    <property type="interactions" value="461"/>
</dbReference>
<comment type="similarity">
    <text evidence="2">Belongs to the RNase K family.</text>
</comment>
<dbReference type="EMBL" id="AMQN01000639">
    <property type="status" value="NOT_ANNOTATED_CDS"/>
    <property type="molecule type" value="Genomic_DNA"/>
</dbReference>
<dbReference type="Proteomes" id="UP000014760">
    <property type="component" value="Unassembled WGS sequence"/>
</dbReference>
<dbReference type="PANTHER" id="PTHR31733">
    <property type="entry name" value="RIBONUCLEASE KAPPA"/>
    <property type="match status" value="1"/>
</dbReference>
<accession>R7V9Y7</accession>
<gene>
    <name evidence="7" type="ORF">CAPTEDRAFT_224567</name>
</gene>
<reference evidence="9" key="1">
    <citation type="submission" date="2012-12" db="EMBL/GenBank/DDBJ databases">
        <authorList>
            <person name="Hellsten U."/>
            <person name="Grimwood J."/>
            <person name="Chapman J.A."/>
            <person name="Shapiro H."/>
            <person name="Aerts A."/>
            <person name="Otillar R.P."/>
            <person name="Terry A.Y."/>
            <person name="Boore J.L."/>
            <person name="Simakov O."/>
            <person name="Marletaz F."/>
            <person name="Cho S.-J."/>
            <person name="Edsinger-Gonzales E."/>
            <person name="Havlak P."/>
            <person name="Kuo D.-H."/>
            <person name="Larsson T."/>
            <person name="Lv J."/>
            <person name="Arendt D."/>
            <person name="Savage R."/>
            <person name="Osoegawa K."/>
            <person name="de Jong P."/>
            <person name="Lindberg D.R."/>
            <person name="Seaver E.C."/>
            <person name="Weisblat D.A."/>
            <person name="Putnam N.H."/>
            <person name="Grigoriev I.V."/>
            <person name="Rokhsar D.S."/>
        </authorList>
    </citation>
    <scope>NUCLEOTIDE SEQUENCE</scope>
    <source>
        <strain evidence="9">I ESC-2004</strain>
    </source>
</reference>
<dbReference type="OMA" id="SNNCFIA"/>
<feature type="transmembrane region" description="Helical" evidence="6">
    <location>
        <begin position="12"/>
        <end position="34"/>
    </location>
</feature>
<sequence>MAIPICGPKLSLCCLIISVWGVVMLGLLGVFFRIQSPALAEDIPINKDEWAQTQYQYSYIVEKYNQNSTNCFVAAGAYVGVFAISFIMWRVNKRADYTMS</sequence>
<dbReference type="EMBL" id="KB293808">
    <property type="protein sequence ID" value="ELU15414.1"/>
    <property type="molecule type" value="Genomic_DNA"/>
</dbReference>
<reference evidence="8" key="3">
    <citation type="submission" date="2015-06" db="UniProtKB">
        <authorList>
            <consortium name="EnsemblMetazoa"/>
        </authorList>
    </citation>
    <scope>IDENTIFICATION</scope>
</reference>
<dbReference type="GO" id="GO:0004521">
    <property type="term" value="F:RNA endonuclease activity"/>
    <property type="evidence" value="ECO:0007669"/>
    <property type="project" value="InterPro"/>
</dbReference>
<keyword evidence="3 6" id="KW-0812">Transmembrane</keyword>
<evidence type="ECO:0000256" key="3">
    <source>
        <dbReference type="ARBA" id="ARBA00022692"/>
    </source>
</evidence>
<keyword evidence="5 6" id="KW-0472">Membrane</keyword>
<dbReference type="HOGENOM" id="CLU_140554_2_1_1"/>
<dbReference type="OrthoDB" id="67317at2759"/>
<evidence type="ECO:0000256" key="5">
    <source>
        <dbReference type="ARBA" id="ARBA00023136"/>
    </source>
</evidence>
<evidence type="ECO:0000256" key="1">
    <source>
        <dbReference type="ARBA" id="ARBA00004141"/>
    </source>
</evidence>
<organism evidence="7">
    <name type="scientific">Capitella teleta</name>
    <name type="common">Polychaete worm</name>
    <dbReference type="NCBI Taxonomy" id="283909"/>
    <lineage>
        <taxon>Eukaryota</taxon>
        <taxon>Metazoa</taxon>
        <taxon>Spiralia</taxon>
        <taxon>Lophotrochozoa</taxon>
        <taxon>Annelida</taxon>
        <taxon>Polychaeta</taxon>
        <taxon>Sedentaria</taxon>
        <taxon>Scolecida</taxon>
        <taxon>Capitellidae</taxon>
        <taxon>Capitella</taxon>
    </lineage>
</organism>
<keyword evidence="9" id="KW-1185">Reference proteome</keyword>
<proteinExistence type="inferred from homology"/>
<comment type="subcellular location">
    <subcellularLocation>
        <location evidence="1">Membrane</location>
        <topology evidence="1">Multi-pass membrane protein</topology>
    </subcellularLocation>
</comment>
<reference evidence="7 9" key="2">
    <citation type="journal article" date="2013" name="Nature">
        <title>Insights into bilaterian evolution from three spiralian genomes.</title>
        <authorList>
            <person name="Simakov O."/>
            <person name="Marletaz F."/>
            <person name="Cho S.J."/>
            <person name="Edsinger-Gonzales E."/>
            <person name="Havlak P."/>
            <person name="Hellsten U."/>
            <person name="Kuo D.H."/>
            <person name="Larsson T."/>
            <person name="Lv J."/>
            <person name="Arendt D."/>
            <person name="Savage R."/>
            <person name="Osoegawa K."/>
            <person name="de Jong P."/>
            <person name="Grimwood J."/>
            <person name="Chapman J.A."/>
            <person name="Shapiro H."/>
            <person name="Aerts A."/>
            <person name="Otillar R.P."/>
            <person name="Terry A.Y."/>
            <person name="Boore J.L."/>
            <person name="Grigoriev I.V."/>
            <person name="Lindberg D.R."/>
            <person name="Seaver E.C."/>
            <person name="Weisblat D.A."/>
            <person name="Putnam N.H."/>
            <person name="Rokhsar D.S."/>
        </authorList>
    </citation>
    <scope>NUCLEOTIDE SEQUENCE</scope>
    <source>
        <strain evidence="7 9">I ESC-2004</strain>
    </source>
</reference>
<protein>
    <submittedName>
        <fullName evidence="7 8">Uncharacterized protein</fullName>
    </submittedName>
</protein>
<evidence type="ECO:0000256" key="4">
    <source>
        <dbReference type="ARBA" id="ARBA00022989"/>
    </source>
</evidence>
<keyword evidence="4 6" id="KW-1133">Transmembrane helix</keyword>
<dbReference type="InterPro" id="IPR056552">
    <property type="entry name" value="Ribonucl_Kappa"/>
</dbReference>
<evidence type="ECO:0000256" key="2">
    <source>
        <dbReference type="ARBA" id="ARBA00008458"/>
    </source>
</evidence>
<evidence type="ECO:0000256" key="6">
    <source>
        <dbReference type="SAM" id="Phobius"/>
    </source>
</evidence>
<dbReference type="Pfam" id="PF23489">
    <property type="entry name" value="V-ATPase_su_f"/>
    <property type="match status" value="1"/>
</dbReference>
<dbReference type="STRING" id="283909.R7V9Y7"/>
<evidence type="ECO:0000313" key="8">
    <source>
        <dbReference type="EnsemblMetazoa" id="CapteP224567"/>
    </source>
</evidence>
<dbReference type="InterPro" id="IPR026770">
    <property type="entry name" value="RNase_K"/>
</dbReference>
<dbReference type="AlphaFoldDB" id="R7V9Y7"/>
<evidence type="ECO:0000313" key="9">
    <source>
        <dbReference type="Proteomes" id="UP000014760"/>
    </source>
</evidence>